<comment type="caution">
    <text evidence="1">The sequence shown here is derived from an EMBL/GenBank/DDBJ whole genome shotgun (WGS) entry which is preliminary data.</text>
</comment>
<keyword evidence="1" id="KW-0808">Transferase</keyword>
<dbReference type="EMBL" id="PYYB01000002">
    <property type="protein sequence ID" value="PTL56650.1"/>
    <property type="molecule type" value="Genomic_DNA"/>
</dbReference>
<accession>A0A2T4UFW4</accession>
<dbReference type="GO" id="GO:0032259">
    <property type="term" value="P:methylation"/>
    <property type="evidence" value="ECO:0007669"/>
    <property type="project" value="UniProtKB-KW"/>
</dbReference>
<protein>
    <submittedName>
        <fullName evidence="1">Class I SAM-dependent methyltransferase</fullName>
    </submittedName>
</protein>
<dbReference type="AlphaFoldDB" id="A0A2T4UFW4"/>
<proteinExistence type="predicted"/>
<evidence type="ECO:0000313" key="2">
    <source>
        <dbReference type="Proteomes" id="UP000240739"/>
    </source>
</evidence>
<gene>
    <name evidence="1" type="ORF">C7Y72_14490</name>
</gene>
<evidence type="ECO:0000313" key="1">
    <source>
        <dbReference type="EMBL" id="PTL56650.1"/>
    </source>
</evidence>
<sequence>MTDAQGRRLHACARALAPGATIVEIGSFRGRSAIVLALAAPAGTRIVCIDPHAGSDRGPQEFAPDAELGDADTAAFAANLAAAGVADRVEHVRAFSDAPAAFAAVPGPVELLYVDGAHRYGPALADLTDWGARVAPGGTLLVHDTFSSVGVTLATLRRLLPDPAWSYAGRDGSLARWVRTAGGPPSWAARAADAARVLGQLPWFARNVLLKAVLLARLRPLARLLGHGPADGPWPY</sequence>
<dbReference type="OrthoDB" id="6075445at2"/>
<keyword evidence="1" id="KW-0489">Methyltransferase</keyword>
<name>A0A2T4UFW4_9ACTN</name>
<dbReference type="Proteomes" id="UP000240739">
    <property type="component" value="Unassembled WGS sequence"/>
</dbReference>
<dbReference type="Pfam" id="PF13578">
    <property type="entry name" value="Methyltransf_24"/>
    <property type="match status" value="1"/>
</dbReference>
<dbReference type="GO" id="GO:0008168">
    <property type="term" value="F:methyltransferase activity"/>
    <property type="evidence" value="ECO:0007669"/>
    <property type="project" value="UniProtKB-KW"/>
</dbReference>
<dbReference type="SUPFAM" id="SSF53335">
    <property type="entry name" value="S-adenosyl-L-methionine-dependent methyltransferases"/>
    <property type="match status" value="1"/>
</dbReference>
<dbReference type="InterPro" id="IPR029063">
    <property type="entry name" value="SAM-dependent_MTases_sf"/>
</dbReference>
<organism evidence="1 2">
    <name type="scientific">Paraconexibacter algicola</name>
    <dbReference type="NCBI Taxonomy" id="2133960"/>
    <lineage>
        <taxon>Bacteria</taxon>
        <taxon>Bacillati</taxon>
        <taxon>Actinomycetota</taxon>
        <taxon>Thermoleophilia</taxon>
        <taxon>Solirubrobacterales</taxon>
        <taxon>Paraconexibacteraceae</taxon>
        <taxon>Paraconexibacter</taxon>
    </lineage>
</organism>
<keyword evidence="2" id="KW-1185">Reference proteome</keyword>
<reference evidence="1 2" key="1">
    <citation type="submission" date="2018-03" db="EMBL/GenBank/DDBJ databases">
        <title>Aquarubrobacter algicola gen. nov., sp. nov., a novel actinobacterium isolated from shallow eutrophic lake during the end of cyanobacterial harmful algal blooms.</title>
        <authorList>
            <person name="Chun S.J."/>
        </authorList>
    </citation>
    <scope>NUCLEOTIDE SEQUENCE [LARGE SCALE GENOMIC DNA]</scope>
    <source>
        <strain evidence="1 2">Seoho-28</strain>
    </source>
</reference>
<dbReference type="Gene3D" id="3.40.50.150">
    <property type="entry name" value="Vaccinia Virus protein VP39"/>
    <property type="match status" value="1"/>
</dbReference>